<keyword evidence="2 8" id="KW-0812">Transmembrane</keyword>
<proteinExistence type="inferred from homology"/>
<dbReference type="PANTHER" id="PTHR45695">
    <property type="entry name" value="LEUCOKININ RECEPTOR-RELATED"/>
    <property type="match status" value="1"/>
</dbReference>
<accession>A0A2B4RYC1</accession>
<evidence type="ECO:0000313" key="12">
    <source>
        <dbReference type="EMBL" id="PFX21327.1"/>
    </source>
</evidence>
<dbReference type="Pfam" id="PF00001">
    <property type="entry name" value="7tm_1"/>
    <property type="match status" value="2"/>
</dbReference>
<evidence type="ECO:0000256" key="5">
    <source>
        <dbReference type="ARBA" id="ARBA00023136"/>
    </source>
</evidence>
<feature type="transmembrane region" description="Helical" evidence="10">
    <location>
        <begin position="105"/>
        <end position="126"/>
    </location>
</feature>
<feature type="region of interest" description="Disordered" evidence="9">
    <location>
        <begin position="348"/>
        <end position="373"/>
    </location>
</feature>
<evidence type="ECO:0000256" key="1">
    <source>
        <dbReference type="ARBA" id="ARBA00004141"/>
    </source>
</evidence>
<dbReference type="Gene3D" id="1.20.1070.10">
    <property type="entry name" value="Rhodopsin 7-helix transmembrane proteins"/>
    <property type="match status" value="2"/>
</dbReference>
<dbReference type="GO" id="GO:0004930">
    <property type="term" value="F:G protein-coupled receptor activity"/>
    <property type="evidence" value="ECO:0007669"/>
    <property type="project" value="UniProtKB-KW"/>
</dbReference>
<name>A0A2B4RYC1_STYPI</name>
<sequence>MKTVPMMFIANLAACDLITTISSIAFDLPELELGYWPYGAVPCRIIYPLATFSTNAAALTLVAISIDRYISIICPLNLRYRITKAGLGSSTCGEDWPDGYSLDKAYTVLLFALQYGLPLVIMSVVYTRIGLKLCKNTGKAAELSSGKTNRSRSSTTSSGQTLLHGALDKATYTLQRRKRQNEKAAKMFLFVVLIFLIFMMPHQLLWLSLQYASNASGFQQYEDLIVFVCGAFTYANSVLNPVVYGVCNGNFRRGVLSVLKCQCSKASQRRQVREAEIRRTETMLSTKLAPVYSTGGSSGFKEKITHSNAVHVSLQREALIRNGNCVANQGALKTNQGQRSVSKIPTKKFMTESETEENNNSHKTKPRGDKIPNGSVAAKAEIRNSLYDNSLNGHLSQQNSENDTMKWLRETEALLKKLCQEFEVSRGDKNTRYGAQREIPFPTKEKNILGAQLCAEKETIL</sequence>
<comment type="caution">
    <text evidence="12">The sequence shown here is derived from an EMBL/GenBank/DDBJ whole genome shotgun (WGS) entry which is preliminary data.</text>
</comment>
<dbReference type="PANTHER" id="PTHR45695:SF9">
    <property type="entry name" value="LEUCOKININ RECEPTOR"/>
    <property type="match status" value="1"/>
</dbReference>
<evidence type="ECO:0000256" key="7">
    <source>
        <dbReference type="ARBA" id="ARBA00023224"/>
    </source>
</evidence>
<evidence type="ECO:0000313" key="13">
    <source>
        <dbReference type="Proteomes" id="UP000225706"/>
    </source>
</evidence>
<dbReference type="CDD" id="cd00637">
    <property type="entry name" value="7tm_classA_rhodopsin-like"/>
    <property type="match status" value="1"/>
</dbReference>
<feature type="domain" description="G-protein coupled receptors family 1 profile" evidence="11">
    <location>
        <begin position="1"/>
        <end position="244"/>
    </location>
</feature>
<comment type="subcellular location">
    <subcellularLocation>
        <location evidence="1">Membrane</location>
        <topology evidence="1">Multi-pass membrane protein</topology>
    </subcellularLocation>
</comment>
<keyword evidence="4 8" id="KW-0297">G-protein coupled receptor</keyword>
<protein>
    <submittedName>
        <fullName evidence="12">Neuropeptide FF receptor 2</fullName>
    </submittedName>
</protein>
<dbReference type="PRINTS" id="PR00237">
    <property type="entry name" value="GPCRRHODOPSN"/>
</dbReference>
<keyword evidence="7 8" id="KW-0807">Transducer</keyword>
<dbReference type="SUPFAM" id="SSF81321">
    <property type="entry name" value="Family A G protein-coupled receptor-like"/>
    <property type="match status" value="1"/>
</dbReference>
<evidence type="ECO:0000256" key="8">
    <source>
        <dbReference type="RuleBase" id="RU000688"/>
    </source>
</evidence>
<keyword evidence="6 8" id="KW-0675">Receptor</keyword>
<dbReference type="AlphaFoldDB" id="A0A2B4RYC1"/>
<evidence type="ECO:0000256" key="6">
    <source>
        <dbReference type="ARBA" id="ARBA00023170"/>
    </source>
</evidence>
<evidence type="ECO:0000256" key="2">
    <source>
        <dbReference type="ARBA" id="ARBA00022692"/>
    </source>
</evidence>
<feature type="transmembrane region" description="Helical" evidence="10">
    <location>
        <begin position="224"/>
        <end position="247"/>
    </location>
</feature>
<keyword evidence="5 10" id="KW-0472">Membrane</keyword>
<dbReference type="EMBL" id="LSMT01000281">
    <property type="protein sequence ID" value="PFX21327.1"/>
    <property type="molecule type" value="Genomic_DNA"/>
</dbReference>
<evidence type="ECO:0000256" key="10">
    <source>
        <dbReference type="SAM" id="Phobius"/>
    </source>
</evidence>
<evidence type="ECO:0000259" key="11">
    <source>
        <dbReference type="PROSITE" id="PS50262"/>
    </source>
</evidence>
<feature type="transmembrane region" description="Helical" evidence="10">
    <location>
        <begin position="7"/>
        <end position="26"/>
    </location>
</feature>
<evidence type="ECO:0000256" key="4">
    <source>
        <dbReference type="ARBA" id="ARBA00023040"/>
    </source>
</evidence>
<dbReference type="GO" id="GO:0005886">
    <property type="term" value="C:plasma membrane"/>
    <property type="evidence" value="ECO:0007669"/>
    <property type="project" value="TreeGrafter"/>
</dbReference>
<organism evidence="12 13">
    <name type="scientific">Stylophora pistillata</name>
    <name type="common">Smooth cauliflower coral</name>
    <dbReference type="NCBI Taxonomy" id="50429"/>
    <lineage>
        <taxon>Eukaryota</taxon>
        <taxon>Metazoa</taxon>
        <taxon>Cnidaria</taxon>
        <taxon>Anthozoa</taxon>
        <taxon>Hexacorallia</taxon>
        <taxon>Scleractinia</taxon>
        <taxon>Astrocoeniina</taxon>
        <taxon>Pocilloporidae</taxon>
        <taxon>Stylophora</taxon>
    </lineage>
</organism>
<dbReference type="PROSITE" id="PS50262">
    <property type="entry name" value="G_PROTEIN_RECEP_F1_2"/>
    <property type="match status" value="1"/>
</dbReference>
<dbReference type="PROSITE" id="PS00237">
    <property type="entry name" value="G_PROTEIN_RECEP_F1_1"/>
    <property type="match status" value="1"/>
</dbReference>
<comment type="similarity">
    <text evidence="8">Belongs to the G-protein coupled receptor 1 family.</text>
</comment>
<reference evidence="13" key="1">
    <citation type="journal article" date="2017" name="bioRxiv">
        <title>Comparative analysis of the genomes of Stylophora pistillata and Acropora digitifera provides evidence for extensive differences between species of corals.</title>
        <authorList>
            <person name="Voolstra C.R."/>
            <person name="Li Y."/>
            <person name="Liew Y.J."/>
            <person name="Baumgarten S."/>
            <person name="Zoccola D."/>
            <person name="Flot J.-F."/>
            <person name="Tambutte S."/>
            <person name="Allemand D."/>
            <person name="Aranda M."/>
        </authorList>
    </citation>
    <scope>NUCLEOTIDE SEQUENCE [LARGE SCALE GENOMIC DNA]</scope>
</reference>
<gene>
    <name evidence="12" type="primary">NPFFR2</name>
    <name evidence="12" type="ORF">AWC38_SpisGene14179</name>
</gene>
<dbReference type="InterPro" id="IPR017452">
    <property type="entry name" value="GPCR_Rhodpsn_7TM"/>
</dbReference>
<evidence type="ECO:0000256" key="9">
    <source>
        <dbReference type="SAM" id="MobiDB-lite"/>
    </source>
</evidence>
<evidence type="ECO:0000256" key="3">
    <source>
        <dbReference type="ARBA" id="ARBA00022989"/>
    </source>
</evidence>
<dbReference type="STRING" id="50429.A0A2B4RYC1"/>
<keyword evidence="3 10" id="KW-1133">Transmembrane helix</keyword>
<dbReference type="Proteomes" id="UP000225706">
    <property type="component" value="Unassembled WGS sequence"/>
</dbReference>
<keyword evidence="13" id="KW-1185">Reference proteome</keyword>
<dbReference type="InterPro" id="IPR000276">
    <property type="entry name" value="GPCR_Rhodpsn"/>
</dbReference>
<feature type="transmembrane region" description="Helical" evidence="10">
    <location>
        <begin position="184"/>
        <end position="204"/>
    </location>
</feature>
<dbReference type="OrthoDB" id="5987936at2759"/>